<sequence>MENGAFGGGVDPGGLRDADDVKILICYLLKNLKQPLPLQTLAEALQQDGLVNYFTLADALHALLLSGHVDQVEQDGEKAYKATRLGAGTADMFERRLPLSVREKAVRAGVRLLARQKRDAENKVEITPSGAGFAVRCTVLDGEDTLLSISLLVPDRAQAEAVRQQFLHDPATVYRGAVALMTGDIDAVGGMLPRKPPVE</sequence>
<dbReference type="HOGENOM" id="CLU_103675_0_0_9"/>
<evidence type="ECO:0000313" key="1">
    <source>
        <dbReference type="EMBL" id="ADU25633.1"/>
    </source>
</evidence>
<dbReference type="InterPro" id="IPR025374">
    <property type="entry name" value="DUF4364"/>
</dbReference>
<dbReference type="eggNOG" id="COG3432">
    <property type="taxonomic scope" value="Bacteria"/>
</dbReference>
<dbReference type="AlphaFoldDB" id="E6U5G6"/>
<name>E6U5G6_ETHHY</name>
<proteinExistence type="predicted"/>
<reference evidence="1 2" key="1">
    <citation type="submission" date="2010-12" db="EMBL/GenBank/DDBJ databases">
        <title>Complete sequence of Ethanoligenens harbinense YUAN-3.</title>
        <authorList>
            <person name="Lucas S."/>
            <person name="Copeland A."/>
            <person name="Lapidus A."/>
            <person name="Cheng J.-F."/>
            <person name="Bruce D."/>
            <person name="Goodwin L."/>
            <person name="Pitluck S."/>
            <person name="Chertkov O."/>
            <person name="Misra M."/>
            <person name="Detter J.C."/>
            <person name="Han C."/>
            <person name="Tapia R."/>
            <person name="Land M."/>
            <person name="Hauser L."/>
            <person name="Jeffries C."/>
            <person name="Kyrpides N."/>
            <person name="Ivanova N."/>
            <person name="Mikhailova N."/>
            <person name="Wang A."/>
            <person name="Mouttaki H."/>
            <person name="He Z."/>
            <person name="Zhou J."/>
            <person name="Hemme C.L."/>
            <person name="Woyke T."/>
        </authorList>
    </citation>
    <scope>NUCLEOTIDE SEQUENCE [LARGE SCALE GENOMIC DNA]</scope>
    <source>
        <strain evidence="2">DSM 18485 / JCM 12961 / CGMCC 1.5033 / YUAN-3</strain>
    </source>
</reference>
<gene>
    <name evidence="1" type="ordered locus">Ethha_0042</name>
</gene>
<evidence type="ECO:0000313" key="2">
    <source>
        <dbReference type="Proteomes" id="UP000001551"/>
    </source>
</evidence>
<dbReference type="STRING" id="663278.Ethha_0042"/>
<protein>
    <recommendedName>
        <fullName evidence="3">DUF4364 domain-containing protein</fullName>
    </recommendedName>
</protein>
<dbReference type="RefSeq" id="WP_013484014.1">
    <property type="nucleotide sequence ID" value="NC_014828.1"/>
</dbReference>
<evidence type="ECO:0008006" key="3">
    <source>
        <dbReference type="Google" id="ProtNLM"/>
    </source>
</evidence>
<keyword evidence="2" id="KW-1185">Reference proteome</keyword>
<organism evidence="1 2">
    <name type="scientific">Ethanoligenens harbinense (strain DSM 18485 / JCM 12961 / CGMCC 1.5033 / YUAN-3)</name>
    <dbReference type="NCBI Taxonomy" id="663278"/>
    <lineage>
        <taxon>Bacteria</taxon>
        <taxon>Bacillati</taxon>
        <taxon>Bacillota</taxon>
        <taxon>Clostridia</taxon>
        <taxon>Eubacteriales</taxon>
        <taxon>Oscillospiraceae</taxon>
        <taxon>Ethanoligenens</taxon>
    </lineage>
</organism>
<dbReference type="Proteomes" id="UP000001551">
    <property type="component" value="Chromosome"/>
</dbReference>
<dbReference type="Pfam" id="PF14277">
    <property type="entry name" value="DUF4364"/>
    <property type="match status" value="1"/>
</dbReference>
<dbReference type="KEGG" id="eha:Ethha_0042"/>
<dbReference type="EMBL" id="CP002400">
    <property type="protein sequence ID" value="ADU25633.1"/>
    <property type="molecule type" value="Genomic_DNA"/>
</dbReference>
<accession>E6U5G6</accession>